<keyword evidence="2" id="KW-1185">Reference proteome</keyword>
<evidence type="ECO:0000313" key="1">
    <source>
        <dbReference type="EMBL" id="KAH0902716.1"/>
    </source>
</evidence>
<accession>A0ABQ8BD26</accession>
<dbReference type="Proteomes" id="UP000824890">
    <property type="component" value="Unassembled WGS sequence"/>
</dbReference>
<dbReference type="EMBL" id="JAGKQM010000011">
    <property type="protein sequence ID" value="KAH0902716.1"/>
    <property type="molecule type" value="Genomic_DNA"/>
</dbReference>
<gene>
    <name evidence="1" type="ORF">HID58_042219</name>
</gene>
<comment type="caution">
    <text evidence="1">The sequence shown here is derived from an EMBL/GenBank/DDBJ whole genome shotgun (WGS) entry which is preliminary data.</text>
</comment>
<evidence type="ECO:0000313" key="2">
    <source>
        <dbReference type="Proteomes" id="UP000824890"/>
    </source>
</evidence>
<sequence>MHSVMRVYLGLRDKSLWELCGILEVINDEVLFYIWKGLLVSLKAMECYESSHHIDKTIFSTEDLELVGAVNHPSDWLVFRAQTRASLVVKIVSKEMISQLYVAVGALDWLKDLIKAKKPLP</sequence>
<protein>
    <recommendedName>
        <fullName evidence="3">Gamma-tubulin complex component</fullName>
    </recommendedName>
</protein>
<proteinExistence type="predicted"/>
<organism evidence="1 2">
    <name type="scientific">Brassica napus</name>
    <name type="common">Rape</name>
    <dbReference type="NCBI Taxonomy" id="3708"/>
    <lineage>
        <taxon>Eukaryota</taxon>
        <taxon>Viridiplantae</taxon>
        <taxon>Streptophyta</taxon>
        <taxon>Embryophyta</taxon>
        <taxon>Tracheophyta</taxon>
        <taxon>Spermatophyta</taxon>
        <taxon>Magnoliopsida</taxon>
        <taxon>eudicotyledons</taxon>
        <taxon>Gunneridae</taxon>
        <taxon>Pentapetalae</taxon>
        <taxon>rosids</taxon>
        <taxon>malvids</taxon>
        <taxon>Brassicales</taxon>
        <taxon>Brassicaceae</taxon>
        <taxon>Brassiceae</taxon>
        <taxon>Brassica</taxon>
    </lineage>
</organism>
<evidence type="ECO:0008006" key="3">
    <source>
        <dbReference type="Google" id="ProtNLM"/>
    </source>
</evidence>
<reference evidence="1 2" key="1">
    <citation type="submission" date="2021-05" db="EMBL/GenBank/DDBJ databases">
        <title>Genome Assembly of Synthetic Allotetraploid Brassica napus Reveals Homoeologous Exchanges between Subgenomes.</title>
        <authorList>
            <person name="Davis J.T."/>
        </authorList>
    </citation>
    <scope>NUCLEOTIDE SEQUENCE [LARGE SCALE GENOMIC DNA]</scope>
    <source>
        <strain evidence="2">cv. Da-Ae</strain>
        <tissue evidence="1">Seedling</tissue>
    </source>
</reference>
<name>A0ABQ8BD26_BRANA</name>